<name>A0A7W3PN88_9MICO</name>
<comment type="caution">
    <text evidence="2">The sequence shown here is derived from an EMBL/GenBank/DDBJ whole genome shotgun (WGS) entry which is preliminary data.</text>
</comment>
<evidence type="ECO:0000313" key="2">
    <source>
        <dbReference type="EMBL" id="MBA8828197.1"/>
    </source>
</evidence>
<organism evidence="2 3">
    <name type="scientific">Alpinimonas psychrophila</name>
    <dbReference type="NCBI Taxonomy" id="748908"/>
    <lineage>
        <taxon>Bacteria</taxon>
        <taxon>Bacillati</taxon>
        <taxon>Actinomycetota</taxon>
        <taxon>Actinomycetes</taxon>
        <taxon>Micrococcales</taxon>
        <taxon>Microbacteriaceae</taxon>
        <taxon>Alpinimonas</taxon>
    </lineage>
</organism>
<dbReference type="InterPro" id="IPR059125">
    <property type="entry name" value="Ferritin_actino"/>
</dbReference>
<dbReference type="Proteomes" id="UP000524237">
    <property type="component" value="Unassembled WGS sequence"/>
</dbReference>
<accession>A0A7W3PN88</accession>
<feature type="domain" description="Ferritin-like" evidence="1">
    <location>
        <begin position="41"/>
        <end position="196"/>
    </location>
</feature>
<protein>
    <recommendedName>
        <fullName evidence="1">Ferritin-like domain-containing protein</fullName>
    </recommendedName>
</protein>
<dbReference type="AlphaFoldDB" id="A0A7W3PN88"/>
<dbReference type="InterPro" id="IPR012347">
    <property type="entry name" value="Ferritin-like"/>
</dbReference>
<keyword evidence="3" id="KW-1185">Reference proteome</keyword>
<dbReference type="EMBL" id="JACGWU010000001">
    <property type="protein sequence ID" value="MBA8828197.1"/>
    <property type="molecule type" value="Genomic_DNA"/>
</dbReference>
<proteinExistence type="predicted"/>
<evidence type="ECO:0000259" key="1">
    <source>
        <dbReference type="Pfam" id="PF13794"/>
    </source>
</evidence>
<evidence type="ECO:0000313" key="3">
    <source>
        <dbReference type="Proteomes" id="UP000524237"/>
    </source>
</evidence>
<dbReference type="Gene3D" id="1.20.1260.10">
    <property type="match status" value="1"/>
</dbReference>
<dbReference type="RefSeq" id="WP_343046366.1">
    <property type="nucleotide sequence ID" value="NZ_JACGWU010000001.1"/>
</dbReference>
<dbReference type="Pfam" id="PF13794">
    <property type="entry name" value="MiaE_2"/>
    <property type="match status" value="1"/>
</dbReference>
<sequence length="239" mass="26162">MFEWLKKRRASATVPVVRPRSEGIPRGTRVDLADMSPDPVAYLGQVAYFELAVFESLTRAINSAPDLAAKEGLTAAAGEVLAKHQGVVAELRALDVDPAVAMQPFAPAIDQFEKLTHGRDWYEMLLGVYLTAGFLDDFFIRLLAGLPSDMGKRLEVLLEPDRSAEVIVAELRAGIQADEKLSSRLALWGRRLVGDTQLVARSALHVSGNRATDEERIEPVFTDLIAAHTRRMDGLGLTA</sequence>
<gene>
    <name evidence="2" type="ORF">FB555_000268</name>
</gene>
<reference evidence="2 3" key="1">
    <citation type="submission" date="2020-07" db="EMBL/GenBank/DDBJ databases">
        <title>Sequencing the genomes of 1000 actinobacteria strains.</title>
        <authorList>
            <person name="Klenk H.-P."/>
        </authorList>
    </citation>
    <scope>NUCLEOTIDE SEQUENCE [LARGE SCALE GENOMIC DNA]</scope>
    <source>
        <strain evidence="2 3">DSM 23737</strain>
    </source>
</reference>